<evidence type="ECO:0000259" key="3">
    <source>
        <dbReference type="Pfam" id="PF01979"/>
    </source>
</evidence>
<keyword evidence="5" id="KW-1185">Reference proteome</keyword>
<feature type="chain" id="PRO_5046329455" evidence="2">
    <location>
        <begin position="28"/>
        <end position="443"/>
    </location>
</feature>
<dbReference type="Proteomes" id="UP001059934">
    <property type="component" value="Chromosome"/>
</dbReference>
<dbReference type="SUPFAM" id="SSF51338">
    <property type="entry name" value="Composite domain of metallo-dependent hydrolases"/>
    <property type="match status" value="1"/>
</dbReference>
<dbReference type="CDD" id="cd01299">
    <property type="entry name" value="Met_dep_hydrolase_A"/>
    <property type="match status" value="1"/>
</dbReference>
<dbReference type="PANTHER" id="PTHR43135">
    <property type="entry name" value="ALPHA-D-RIBOSE 1-METHYLPHOSPHONATE 5-TRIPHOSPHATE DIPHOSPHATASE"/>
    <property type="match status" value="1"/>
</dbReference>
<organism evidence="4 5">
    <name type="scientific">SAR92 clade bacterium H455</name>
    <dbReference type="NCBI Taxonomy" id="2974818"/>
    <lineage>
        <taxon>Bacteria</taxon>
        <taxon>Pseudomonadati</taxon>
        <taxon>Pseudomonadota</taxon>
        <taxon>Gammaproteobacteria</taxon>
        <taxon>Cellvibrionales</taxon>
        <taxon>Porticoccaceae</taxon>
        <taxon>SAR92 clade</taxon>
    </lineage>
</organism>
<evidence type="ECO:0000313" key="4">
    <source>
        <dbReference type="EMBL" id="UVW36141.1"/>
    </source>
</evidence>
<dbReference type="Gene3D" id="3.20.20.140">
    <property type="entry name" value="Metal-dependent hydrolases"/>
    <property type="match status" value="1"/>
</dbReference>
<proteinExistence type="predicted"/>
<evidence type="ECO:0000313" key="5">
    <source>
        <dbReference type="Proteomes" id="UP001059934"/>
    </source>
</evidence>
<dbReference type="Gene3D" id="2.30.40.10">
    <property type="entry name" value="Urease, subunit C, domain 1"/>
    <property type="match status" value="1"/>
</dbReference>
<feature type="domain" description="Amidohydrolase-related" evidence="3">
    <location>
        <begin position="80"/>
        <end position="435"/>
    </location>
</feature>
<reference evidence="4" key="1">
    <citation type="submission" date="2022-08" db="EMBL/GenBank/DDBJ databases">
        <title>Catabolic pathway analysis in culturable SAR92 clade bacteria reveals their overlooked roles in DMSP degradation in coastal seas.</title>
        <authorList>
            <person name="He X."/>
            <person name="Zhang X."/>
            <person name="Zhang Y."/>
        </authorList>
    </citation>
    <scope>NUCLEOTIDE SEQUENCE</scope>
    <source>
        <strain evidence="4">H455</strain>
    </source>
</reference>
<dbReference type="EMBL" id="CP103416">
    <property type="protein sequence ID" value="UVW36141.1"/>
    <property type="molecule type" value="Genomic_DNA"/>
</dbReference>
<protein>
    <submittedName>
        <fullName evidence="4">Amidohydrolase family protein</fullName>
    </submittedName>
</protein>
<gene>
    <name evidence="4" type="ORF">NYF23_05895</name>
</gene>
<feature type="signal peptide" evidence="2">
    <location>
        <begin position="1"/>
        <end position="27"/>
    </location>
</feature>
<evidence type="ECO:0000256" key="2">
    <source>
        <dbReference type="SAM" id="SignalP"/>
    </source>
</evidence>
<name>A0ABY5TSS4_9GAMM</name>
<sequence length="443" mass="47649">MKQQLFNTARKAAMVCLVTLAASLAVAESTVIRDARIFDGIQDSLSTAQDVLIEDGVIQSIGANLTTPADAKVIDAGGRTLMPGLIDAHTHVMLQLPVWSALTSDDYTFAYTATVAAKMFLDNGFTTIRDMSGNTFSLKKAIDKGLVAGPRIYPSGGMISQTSGHGDHRTDQAPSRLLDPTSRSPLEERGMVVVADGTAQVLQAARENLRRGATQLKISVGGGISSYADPLDVTQFTEAEVSAAVDAANDWGTYVAAHVYNSKGVRRAVDLGVRSIEHANLIDRDTIKYMNKKGIWLSPQVLVFKQEFNGMNADQLAKQRQAYDGLNDLMTTANEIGYKNIVFGTDIVTSLKALESTNQELAIRTQWFSNVEVLRQATSKAGELVGLSGPRNPYGKVGVIEVGALADILIVDGNPLKDMGILTQPQQNLRVIMKGGSVHKNTL</sequence>
<dbReference type="InterPro" id="IPR057744">
    <property type="entry name" value="OTAase-like"/>
</dbReference>
<evidence type="ECO:0000256" key="1">
    <source>
        <dbReference type="SAM" id="MobiDB-lite"/>
    </source>
</evidence>
<dbReference type="InterPro" id="IPR011059">
    <property type="entry name" value="Metal-dep_hydrolase_composite"/>
</dbReference>
<dbReference type="Pfam" id="PF01979">
    <property type="entry name" value="Amidohydro_1"/>
    <property type="match status" value="1"/>
</dbReference>
<accession>A0ABY5TSS4</accession>
<dbReference type="SUPFAM" id="SSF51556">
    <property type="entry name" value="Metallo-dependent hydrolases"/>
    <property type="match status" value="1"/>
</dbReference>
<dbReference type="InterPro" id="IPR051781">
    <property type="entry name" value="Metallo-dep_Hydrolase"/>
</dbReference>
<dbReference type="InterPro" id="IPR032466">
    <property type="entry name" value="Metal_Hydrolase"/>
</dbReference>
<feature type="region of interest" description="Disordered" evidence="1">
    <location>
        <begin position="157"/>
        <end position="182"/>
    </location>
</feature>
<dbReference type="PANTHER" id="PTHR43135:SF3">
    <property type="entry name" value="ALPHA-D-RIBOSE 1-METHYLPHOSPHONATE 5-TRIPHOSPHATE DIPHOSPHATASE"/>
    <property type="match status" value="1"/>
</dbReference>
<dbReference type="InterPro" id="IPR006680">
    <property type="entry name" value="Amidohydro-rel"/>
</dbReference>
<keyword evidence="2" id="KW-0732">Signal</keyword>